<comment type="caution">
    <text evidence="8">The sequence shown here is derived from an EMBL/GenBank/DDBJ whole genome shotgun (WGS) entry which is preliminary data.</text>
</comment>
<proteinExistence type="predicted"/>
<keyword evidence="4 5" id="KW-0067">ATP-binding</keyword>
<evidence type="ECO:0000256" key="4">
    <source>
        <dbReference type="ARBA" id="ARBA00022840"/>
    </source>
</evidence>
<dbReference type="InterPro" id="IPR027785">
    <property type="entry name" value="UvrD-like_helicase_C"/>
</dbReference>
<evidence type="ECO:0000259" key="7">
    <source>
        <dbReference type="PROSITE" id="PS51198"/>
    </source>
</evidence>
<dbReference type="GO" id="GO:0043138">
    <property type="term" value="F:3'-5' DNA helicase activity"/>
    <property type="evidence" value="ECO:0007669"/>
    <property type="project" value="TreeGrafter"/>
</dbReference>
<feature type="domain" description="UvrD-like helicase ATP-binding" evidence="7">
    <location>
        <begin position="225"/>
        <end position="495"/>
    </location>
</feature>
<dbReference type="PROSITE" id="PS51198">
    <property type="entry name" value="UVRD_HELICASE_ATP_BIND"/>
    <property type="match status" value="1"/>
</dbReference>
<dbReference type="PANTHER" id="PTHR11070:SF45">
    <property type="entry name" value="DNA 3'-5' HELICASE"/>
    <property type="match status" value="1"/>
</dbReference>
<evidence type="ECO:0000256" key="5">
    <source>
        <dbReference type="PROSITE-ProRule" id="PRU00560"/>
    </source>
</evidence>
<keyword evidence="2 5" id="KW-0378">Hydrolase</keyword>
<evidence type="ECO:0000256" key="1">
    <source>
        <dbReference type="ARBA" id="ARBA00022741"/>
    </source>
</evidence>
<dbReference type="EMBL" id="BJNG01000065">
    <property type="protein sequence ID" value="GEC22899.1"/>
    <property type="molecule type" value="Genomic_DNA"/>
</dbReference>
<dbReference type="InterPro" id="IPR000212">
    <property type="entry name" value="DNA_helicase_UvrD/REP"/>
</dbReference>
<dbReference type="OrthoDB" id="9787585at2"/>
<dbReference type="SUPFAM" id="SSF52540">
    <property type="entry name" value="P-loop containing nucleoside triphosphate hydrolases"/>
    <property type="match status" value="1"/>
</dbReference>
<keyword evidence="1 5" id="KW-0547">Nucleotide-binding</keyword>
<evidence type="ECO:0000256" key="3">
    <source>
        <dbReference type="ARBA" id="ARBA00022806"/>
    </source>
</evidence>
<dbReference type="Proteomes" id="UP000320338">
    <property type="component" value="Unassembled WGS sequence"/>
</dbReference>
<dbReference type="InterPro" id="IPR027417">
    <property type="entry name" value="P-loop_NTPase"/>
</dbReference>
<dbReference type="PANTHER" id="PTHR11070">
    <property type="entry name" value="UVRD / RECB / PCRA DNA HELICASE FAMILY MEMBER"/>
    <property type="match status" value="1"/>
</dbReference>
<evidence type="ECO:0000313" key="8">
    <source>
        <dbReference type="EMBL" id="GEC22899.1"/>
    </source>
</evidence>
<name>A0A4Y3WYU2_9PSEU</name>
<keyword evidence="3 5" id="KW-0347">Helicase</keyword>
<evidence type="ECO:0000256" key="2">
    <source>
        <dbReference type="ARBA" id="ARBA00022801"/>
    </source>
</evidence>
<reference evidence="8 9" key="1">
    <citation type="submission" date="2019-06" db="EMBL/GenBank/DDBJ databases">
        <title>Whole genome shotgun sequence of Pseudonocardia hydrocarbonoxydans NBRC 14498.</title>
        <authorList>
            <person name="Hosoyama A."/>
            <person name="Uohara A."/>
            <person name="Ohji S."/>
            <person name="Ichikawa N."/>
        </authorList>
    </citation>
    <scope>NUCLEOTIDE SEQUENCE [LARGE SCALE GENOMIC DNA]</scope>
    <source>
        <strain evidence="8 9">NBRC 14498</strain>
    </source>
</reference>
<organism evidence="8 9">
    <name type="scientific">Pseudonocardia hydrocarbonoxydans</name>
    <dbReference type="NCBI Taxonomy" id="76726"/>
    <lineage>
        <taxon>Bacteria</taxon>
        <taxon>Bacillati</taxon>
        <taxon>Actinomycetota</taxon>
        <taxon>Actinomycetes</taxon>
        <taxon>Pseudonocardiales</taxon>
        <taxon>Pseudonocardiaceae</taxon>
        <taxon>Pseudonocardia</taxon>
    </lineage>
</organism>
<dbReference type="GO" id="GO:0016787">
    <property type="term" value="F:hydrolase activity"/>
    <property type="evidence" value="ECO:0007669"/>
    <property type="project" value="UniProtKB-UniRule"/>
</dbReference>
<sequence length="884" mass="98185">MTHGDAAIITDERATDLRYRAALQSEQQQRLPVAHGGHRQAPGPRPAPAPVYGLLGRVELAEPTDILDGTDFYIGSHHHDDRNGLVVFSWAAPIASTFFTSWSQHELCSQVTSRRTLLRRRGDEVIDYLDDPGPAQGRTEPFARRKLAIPKAPTRRPLPRRNAKAPLVPEQRHALEAEAEPPTSPQQVSLAPTIAPARKPMRAERAVLAAISAPRTERLTSVLATLQPDQYEMVTAASDRSLVIEGHPGTGKTVVAAHRAAYLVHPEHEPRPLRRVLVIGPTEHYVQYIRGVLAELNGGAGVVDAMSLDSAMLDVRGLSANLDNAQANDRREVDDELFDLACEAVHLLREEGHLDEPISHAASVEKTYEALRVNRVGSTHLTQDLARATFLRTLPAFTAAQTMRRYLQILAACGGAVAGVGPYSYDHVVVDEAQDLSPLEWAVLRSVNPTGRWTLLGDLNQRRSDLSHPDWTSVSRSLAVDDMPVVALHRGYRTSAAIMEFASRLLPEAERSVVSLQAGGEPPRVRKIAADRLYAQVVHEVSALHGRHPEGTVVVIGVHPPESIRALRGAGFHNDPQHPNTMVKDVRQVRVLTPQQARGLEFDAAIVVEPMNFPKPVGRHGLLYTSLTRANRELVVLHTGQIQKELRIPEPIAEAPILQQNLKPKRLAVRKGTRFLIVGSEDWGDRAAVREMVRFAAEKYGNTSDVRFFTEDGSSRGLRRQDLDLFNSTMRDASCTNVLLVFDGGPRPTDRRSILDTARNTGSPVWCWSPRLGMPIRPEHREFVDFWRVAIQDALARTLAADADIRRLSRALPLMKFVDMMEDFNTAAKVPAHVRGCNPLRELLGNRYHRRRINRIAFRDVWTRVNGAGRSSVRARRSARHGAR</sequence>
<feature type="binding site" evidence="5">
    <location>
        <begin position="246"/>
        <end position="253"/>
    </location>
    <ligand>
        <name>ATP</name>
        <dbReference type="ChEBI" id="CHEBI:30616"/>
    </ligand>
</feature>
<accession>A0A4Y3WYU2</accession>
<evidence type="ECO:0000256" key="6">
    <source>
        <dbReference type="SAM" id="MobiDB-lite"/>
    </source>
</evidence>
<dbReference type="Pfam" id="PF13245">
    <property type="entry name" value="AAA_19"/>
    <property type="match status" value="1"/>
</dbReference>
<dbReference type="GO" id="GO:0000725">
    <property type="term" value="P:recombinational repair"/>
    <property type="evidence" value="ECO:0007669"/>
    <property type="project" value="TreeGrafter"/>
</dbReference>
<feature type="region of interest" description="Disordered" evidence="6">
    <location>
        <begin position="28"/>
        <end position="48"/>
    </location>
</feature>
<dbReference type="Gene3D" id="3.40.50.300">
    <property type="entry name" value="P-loop containing nucleotide triphosphate hydrolases"/>
    <property type="match status" value="2"/>
</dbReference>
<dbReference type="GO" id="GO:0005829">
    <property type="term" value="C:cytosol"/>
    <property type="evidence" value="ECO:0007669"/>
    <property type="project" value="TreeGrafter"/>
</dbReference>
<evidence type="ECO:0000313" key="9">
    <source>
        <dbReference type="Proteomes" id="UP000320338"/>
    </source>
</evidence>
<dbReference type="AlphaFoldDB" id="A0A4Y3WYU2"/>
<dbReference type="GO" id="GO:0003677">
    <property type="term" value="F:DNA binding"/>
    <property type="evidence" value="ECO:0007669"/>
    <property type="project" value="InterPro"/>
</dbReference>
<dbReference type="InterPro" id="IPR014016">
    <property type="entry name" value="UvrD-like_ATP-bd"/>
</dbReference>
<gene>
    <name evidence="8" type="ORF">PHY01_51820</name>
</gene>
<dbReference type="RefSeq" id="WP_141282799.1">
    <property type="nucleotide sequence ID" value="NZ_BAAARZ010000104.1"/>
</dbReference>
<dbReference type="GO" id="GO:0005524">
    <property type="term" value="F:ATP binding"/>
    <property type="evidence" value="ECO:0007669"/>
    <property type="project" value="UniProtKB-UniRule"/>
</dbReference>
<protein>
    <recommendedName>
        <fullName evidence="7">UvrD-like helicase ATP-binding domain-containing protein</fullName>
    </recommendedName>
</protein>
<dbReference type="Pfam" id="PF13538">
    <property type="entry name" value="UvrD_C_2"/>
    <property type="match status" value="1"/>
</dbReference>
<keyword evidence="9" id="KW-1185">Reference proteome</keyword>